<gene>
    <name evidence="1" type="ORF">M124_2226</name>
</gene>
<dbReference type="RefSeq" id="WP_005788247.1">
    <property type="nucleotide sequence ID" value="NZ_JGCY01000328.1"/>
</dbReference>
<sequence length="46" mass="5288">MKKRELFNSKVKAKGQAIEPRDGSRPIVYVMAATCMPAVKIEEYFR</sequence>
<name>A0A015SNY6_BACFG</name>
<evidence type="ECO:0000313" key="1">
    <source>
        <dbReference type="EMBL" id="EXY73944.1"/>
    </source>
</evidence>
<evidence type="ECO:0000313" key="2">
    <source>
        <dbReference type="Proteomes" id="UP000020529"/>
    </source>
</evidence>
<dbReference type="Proteomes" id="UP000020529">
    <property type="component" value="Unassembled WGS sequence"/>
</dbReference>
<proteinExistence type="predicted"/>
<comment type="caution">
    <text evidence="1">The sequence shown here is derived from an EMBL/GenBank/DDBJ whole genome shotgun (WGS) entry which is preliminary data.</text>
</comment>
<accession>A0A015SNY6</accession>
<protein>
    <submittedName>
        <fullName evidence="1">Uncharacterized protein</fullName>
    </submittedName>
</protein>
<dbReference type="EMBL" id="JGCY01000328">
    <property type="protein sequence ID" value="EXY73944.1"/>
    <property type="molecule type" value="Genomic_DNA"/>
</dbReference>
<dbReference type="AlphaFoldDB" id="A0A015SNY6"/>
<dbReference type="PATRIC" id="fig|1339315.3.peg.2939"/>
<organism evidence="1 2">
    <name type="scientific">Bacteroides fragilis str. 3988T(B)14</name>
    <dbReference type="NCBI Taxonomy" id="1339315"/>
    <lineage>
        <taxon>Bacteria</taxon>
        <taxon>Pseudomonadati</taxon>
        <taxon>Bacteroidota</taxon>
        <taxon>Bacteroidia</taxon>
        <taxon>Bacteroidales</taxon>
        <taxon>Bacteroidaceae</taxon>
        <taxon>Bacteroides</taxon>
    </lineage>
</organism>
<dbReference type="GeneID" id="92940684"/>
<reference evidence="1 2" key="1">
    <citation type="submission" date="2014-02" db="EMBL/GenBank/DDBJ databases">
        <authorList>
            <person name="Sears C."/>
            <person name="Carroll K."/>
            <person name="Sack B.R."/>
            <person name="Qadri F."/>
            <person name="Myers L.L."/>
            <person name="Chung G.-T."/>
            <person name="Escheverria P."/>
            <person name="Fraser C.M."/>
            <person name="Sadzewicz L."/>
            <person name="Shefchek K.A."/>
            <person name="Tallon L."/>
            <person name="Das S.P."/>
            <person name="Daugherty S."/>
            <person name="Mongodin E.F."/>
        </authorList>
    </citation>
    <scope>NUCLEOTIDE SEQUENCE [LARGE SCALE GENOMIC DNA]</scope>
    <source>
        <strain evidence="2">3988T(B)14</strain>
    </source>
</reference>